<evidence type="ECO:0000256" key="1">
    <source>
        <dbReference type="ARBA" id="ARBA00004651"/>
    </source>
</evidence>
<dbReference type="InterPro" id="IPR028362">
    <property type="entry name" value="AlgI"/>
</dbReference>
<dbReference type="PIRSF" id="PIRSF016636">
    <property type="entry name" value="AlgI_DltB"/>
    <property type="match status" value="1"/>
</dbReference>
<keyword evidence="8 9" id="KW-0012">Acyltransferase</keyword>
<feature type="transmembrane region" description="Helical" evidence="10">
    <location>
        <begin position="21"/>
        <end position="46"/>
    </location>
</feature>
<comment type="similarity">
    <text evidence="2 9">Belongs to the membrane-bound acyltransferase family.</text>
</comment>
<dbReference type="InterPro" id="IPR051085">
    <property type="entry name" value="MB_O-acyltransferase"/>
</dbReference>
<dbReference type="InterPro" id="IPR004299">
    <property type="entry name" value="MBOAT_fam"/>
</dbReference>
<dbReference type="PIRSF" id="PIRSF500217">
    <property type="entry name" value="AlgI"/>
    <property type="match status" value="1"/>
</dbReference>
<evidence type="ECO:0000256" key="6">
    <source>
        <dbReference type="ARBA" id="ARBA00022989"/>
    </source>
</evidence>
<reference evidence="11 12" key="1">
    <citation type="submission" date="2019-03" db="EMBL/GenBank/DDBJ databases">
        <title>Deep-cultivation of Planctomycetes and their phenomic and genomic characterization uncovers novel biology.</title>
        <authorList>
            <person name="Wiegand S."/>
            <person name="Jogler M."/>
            <person name="Boedeker C."/>
            <person name="Pinto D."/>
            <person name="Vollmers J."/>
            <person name="Rivas-Marin E."/>
            <person name="Kohn T."/>
            <person name="Peeters S.H."/>
            <person name="Heuer A."/>
            <person name="Rast P."/>
            <person name="Oberbeckmann S."/>
            <person name="Bunk B."/>
            <person name="Jeske O."/>
            <person name="Meyerdierks A."/>
            <person name="Storesund J.E."/>
            <person name="Kallscheuer N."/>
            <person name="Luecker S."/>
            <person name="Lage O.M."/>
            <person name="Pohl T."/>
            <person name="Merkel B.J."/>
            <person name="Hornburger P."/>
            <person name="Mueller R.-W."/>
            <person name="Bruemmer F."/>
            <person name="Labrenz M."/>
            <person name="Spormann A.M."/>
            <person name="Op den Camp H."/>
            <person name="Overmann J."/>
            <person name="Amann R."/>
            <person name="Jetten M.S.M."/>
            <person name="Mascher T."/>
            <person name="Medema M.H."/>
            <person name="Devos D.P."/>
            <person name="Kaster A.-K."/>
            <person name="Ovreas L."/>
            <person name="Rohde M."/>
            <person name="Galperin M.Y."/>
            <person name="Jogler C."/>
        </authorList>
    </citation>
    <scope>NUCLEOTIDE SEQUENCE [LARGE SCALE GENOMIC DNA]</scope>
    <source>
        <strain evidence="11 12">Enr17</strain>
    </source>
</reference>
<feature type="transmembrane region" description="Helical" evidence="10">
    <location>
        <begin position="286"/>
        <end position="305"/>
    </location>
</feature>
<evidence type="ECO:0000256" key="9">
    <source>
        <dbReference type="PIRNR" id="PIRNR016636"/>
    </source>
</evidence>
<comment type="subcellular location">
    <subcellularLocation>
        <location evidence="1">Cell membrane</location>
        <topology evidence="1">Multi-pass membrane protein</topology>
    </subcellularLocation>
</comment>
<evidence type="ECO:0000256" key="2">
    <source>
        <dbReference type="ARBA" id="ARBA00010323"/>
    </source>
</evidence>
<name>A0A518IJ37_9PLAN</name>
<keyword evidence="12" id="KW-1185">Reference proteome</keyword>
<evidence type="ECO:0000256" key="7">
    <source>
        <dbReference type="ARBA" id="ARBA00023136"/>
    </source>
</evidence>
<dbReference type="PANTHER" id="PTHR13285:SF23">
    <property type="entry name" value="TEICHOIC ACID D-ALANYLTRANSFERASE"/>
    <property type="match status" value="1"/>
</dbReference>
<dbReference type="EMBL" id="CP037452">
    <property type="protein sequence ID" value="QDV53085.1"/>
    <property type="molecule type" value="Genomic_DNA"/>
</dbReference>
<protein>
    <submittedName>
        <fullName evidence="11">Peptidoglycan O-acetyltransferase</fullName>
        <ecNumber evidence="11">2.3.1.-</ecNumber>
    </submittedName>
</protein>
<proteinExistence type="inferred from homology"/>
<feature type="transmembrane region" description="Helical" evidence="10">
    <location>
        <begin position="181"/>
        <end position="201"/>
    </location>
</feature>
<keyword evidence="3 9" id="KW-1003">Cell membrane</keyword>
<dbReference type="KEGG" id="gfm:Enr17x_51560"/>
<dbReference type="EC" id="2.3.1.-" evidence="11"/>
<dbReference type="AlphaFoldDB" id="A0A518IJ37"/>
<evidence type="ECO:0000313" key="11">
    <source>
        <dbReference type="EMBL" id="QDV53085.1"/>
    </source>
</evidence>
<gene>
    <name evidence="11" type="primary">patA_3</name>
    <name evidence="11" type="ORF">Enr17x_51560</name>
</gene>
<feature type="transmembrane region" description="Helical" evidence="10">
    <location>
        <begin position="257"/>
        <end position="274"/>
    </location>
</feature>
<accession>A0A518IJ37</accession>
<keyword evidence="6 10" id="KW-1133">Transmembrane helix</keyword>
<dbReference type="GO" id="GO:0016746">
    <property type="term" value="F:acyltransferase activity"/>
    <property type="evidence" value="ECO:0007669"/>
    <property type="project" value="UniProtKB-KW"/>
</dbReference>
<sequence>MPQFAQVRNKVKSHKNIAMGLFIFSIGLFKKVVIADTFAVWANAAFDAATTLNFFEAWATSLSYTFQLYFDFSGYTDMAIGLALLFNIKLPINFNSPYKATDIQDFWRRWHITLSRFLKDYVYIPLGGNRRGEYATYSNLLATFIIGGVWHGAGWTFIFWGFLHGVALVVHRAWNKLGFKIWTWLAWLMTFNFVNVAWVFFRAKKWDDAIKVLSGMVDIRNVSLIEFYEKKLLALEGMYLAATETSMMYFIKHFRDAEFAFLSILASFLIILAFKNSSQMMKGFSSNILTLSLNVLLFVFSIYIISAGTYTEFLYFNF</sequence>
<dbReference type="GO" id="GO:0005886">
    <property type="term" value="C:plasma membrane"/>
    <property type="evidence" value="ECO:0007669"/>
    <property type="project" value="UniProtKB-SubCell"/>
</dbReference>
<feature type="transmembrane region" description="Helical" evidence="10">
    <location>
        <begin position="66"/>
        <end position="86"/>
    </location>
</feature>
<feature type="transmembrane region" description="Helical" evidence="10">
    <location>
        <begin position="140"/>
        <end position="161"/>
    </location>
</feature>
<dbReference type="Pfam" id="PF03062">
    <property type="entry name" value="MBOAT"/>
    <property type="match status" value="1"/>
</dbReference>
<keyword evidence="7 9" id="KW-0472">Membrane</keyword>
<dbReference type="InterPro" id="IPR024194">
    <property type="entry name" value="Ac/AlaTfrase_AlgI/DltB"/>
</dbReference>
<evidence type="ECO:0000256" key="4">
    <source>
        <dbReference type="ARBA" id="ARBA00022679"/>
    </source>
</evidence>
<evidence type="ECO:0000256" key="5">
    <source>
        <dbReference type="ARBA" id="ARBA00022692"/>
    </source>
</evidence>
<dbReference type="PANTHER" id="PTHR13285">
    <property type="entry name" value="ACYLTRANSFERASE"/>
    <property type="match status" value="1"/>
</dbReference>
<evidence type="ECO:0000256" key="10">
    <source>
        <dbReference type="SAM" id="Phobius"/>
    </source>
</evidence>
<keyword evidence="4 9" id="KW-0808">Transferase</keyword>
<dbReference type="GO" id="GO:0042121">
    <property type="term" value="P:alginic acid biosynthetic process"/>
    <property type="evidence" value="ECO:0007669"/>
    <property type="project" value="InterPro"/>
</dbReference>
<keyword evidence="5 10" id="KW-0812">Transmembrane</keyword>
<evidence type="ECO:0000256" key="3">
    <source>
        <dbReference type="ARBA" id="ARBA00022475"/>
    </source>
</evidence>
<organism evidence="11 12">
    <name type="scientific">Gimesia fumaroli</name>
    <dbReference type="NCBI Taxonomy" id="2527976"/>
    <lineage>
        <taxon>Bacteria</taxon>
        <taxon>Pseudomonadati</taxon>
        <taxon>Planctomycetota</taxon>
        <taxon>Planctomycetia</taxon>
        <taxon>Planctomycetales</taxon>
        <taxon>Planctomycetaceae</taxon>
        <taxon>Gimesia</taxon>
    </lineage>
</organism>
<dbReference type="Proteomes" id="UP000318313">
    <property type="component" value="Chromosome"/>
</dbReference>
<evidence type="ECO:0000313" key="12">
    <source>
        <dbReference type="Proteomes" id="UP000318313"/>
    </source>
</evidence>
<evidence type="ECO:0000256" key="8">
    <source>
        <dbReference type="ARBA" id="ARBA00023315"/>
    </source>
</evidence>